<dbReference type="CDD" id="cd02222">
    <property type="entry name" value="cupin_TM1459-like"/>
    <property type="match status" value="1"/>
</dbReference>
<sequence>MVVGKLSELEGVKISADNVKGAAMKVLVGPEQGWEDHVMRVLEVEAGGYTPRHTHDWPHINYVIKGKGILHLDGEDKVIEAGSYAYVPSNTLHQFQNTGDETLEFICIVPKKGHA</sequence>
<dbReference type="AlphaFoldDB" id="A0A9J6P5W4"/>
<proteinExistence type="predicted"/>
<dbReference type="Proteomes" id="UP001056429">
    <property type="component" value="Unassembled WGS sequence"/>
</dbReference>
<organism evidence="3 4">
    <name type="scientific">Oceanirhabdus seepicola</name>
    <dbReference type="NCBI Taxonomy" id="2828781"/>
    <lineage>
        <taxon>Bacteria</taxon>
        <taxon>Bacillati</taxon>
        <taxon>Bacillota</taxon>
        <taxon>Clostridia</taxon>
        <taxon>Eubacteriales</taxon>
        <taxon>Clostridiaceae</taxon>
        <taxon>Oceanirhabdus</taxon>
    </lineage>
</organism>
<evidence type="ECO:0000256" key="1">
    <source>
        <dbReference type="ARBA" id="ARBA00022723"/>
    </source>
</evidence>
<reference evidence="3" key="1">
    <citation type="journal article" date="2021" name="mSystems">
        <title>Bacteria and Archaea Synergistically Convert Glycine Betaine to Biogenic Methane in the Formosa Cold Seep of the South China Sea.</title>
        <authorList>
            <person name="Li L."/>
            <person name="Zhang W."/>
            <person name="Zhang S."/>
            <person name="Song L."/>
            <person name="Sun Q."/>
            <person name="Zhang H."/>
            <person name="Xiang H."/>
            <person name="Dong X."/>
        </authorList>
    </citation>
    <scope>NUCLEOTIDE SEQUENCE</scope>
    <source>
        <strain evidence="3">ZWT</strain>
    </source>
</reference>
<keyword evidence="1" id="KW-0479">Metal-binding</keyword>
<reference evidence="3" key="2">
    <citation type="submission" date="2021-04" db="EMBL/GenBank/DDBJ databases">
        <authorList>
            <person name="Dong X."/>
        </authorList>
    </citation>
    <scope>NUCLEOTIDE SEQUENCE</scope>
    <source>
        <strain evidence="3">ZWT</strain>
    </source>
</reference>
<dbReference type="InterPro" id="IPR051610">
    <property type="entry name" value="GPI/OXD"/>
</dbReference>
<comment type="caution">
    <text evidence="3">The sequence shown here is derived from an EMBL/GenBank/DDBJ whole genome shotgun (WGS) entry which is preliminary data.</text>
</comment>
<evidence type="ECO:0000313" key="4">
    <source>
        <dbReference type="Proteomes" id="UP001056429"/>
    </source>
</evidence>
<dbReference type="PANTHER" id="PTHR35848">
    <property type="entry name" value="OXALATE-BINDING PROTEIN"/>
    <property type="match status" value="1"/>
</dbReference>
<dbReference type="Pfam" id="PF07883">
    <property type="entry name" value="Cupin_2"/>
    <property type="match status" value="1"/>
</dbReference>
<accession>A0A9J6P5W4</accession>
<gene>
    <name evidence="3" type="ORF">KDK92_19775</name>
</gene>
<protein>
    <submittedName>
        <fullName evidence="3">Cupin domain-containing protein</fullName>
    </submittedName>
</protein>
<feature type="domain" description="Cupin type-2" evidence="2">
    <location>
        <begin position="41"/>
        <end position="109"/>
    </location>
</feature>
<dbReference type="RefSeq" id="WP_250861119.1">
    <property type="nucleotide sequence ID" value="NZ_JAGSOJ010000004.1"/>
</dbReference>
<dbReference type="GO" id="GO:0046872">
    <property type="term" value="F:metal ion binding"/>
    <property type="evidence" value="ECO:0007669"/>
    <property type="project" value="UniProtKB-KW"/>
</dbReference>
<dbReference type="Gene3D" id="2.60.120.10">
    <property type="entry name" value="Jelly Rolls"/>
    <property type="match status" value="1"/>
</dbReference>
<keyword evidence="4" id="KW-1185">Reference proteome</keyword>
<dbReference type="InterPro" id="IPR014710">
    <property type="entry name" value="RmlC-like_jellyroll"/>
</dbReference>
<dbReference type="InterPro" id="IPR013096">
    <property type="entry name" value="Cupin_2"/>
</dbReference>
<dbReference type="EMBL" id="JAGSOJ010000004">
    <property type="protein sequence ID" value="MCM1991987.1"/>
    <property type="molecule type" value="Genomic_DNA"/>
</dbReference>
<evidence type="ECO:0000259" key="2">
    <source>
        <dbReference type="Pfam" id="PF07883"/>
    </source>
</evidence>
<dbReference type="SUPFAM" id="SSF51182">
    <property type="entry name" value="RmlC-like cupins"/>
    <property type="match status" value="1"/>
</dbReference>
<dbReference type="InterPro" id="IPR011051">
    <property type="entry name" value="RmlC_Cupin_sf"/>
</dbReference>
<name>A0A9J6P5W4_9CLOT</name>
<evidence type="ECO:0000313" key="3">
    <source>
        <dbReference type="EMBL" id="MCM1991987.1"/>
    </source>
</evidence>
<dbReference type="PANTHER" id="PTHR35848:SF6">
    <property type="entry name" value="CUPIN TYPE-2 DOMAIN-CONTAINING PROTEIN"/>
    <property type="match status" value="1"/>
</dbReference>